<reference evidence="2 3" key="1">
    <citation type="journal article" date="2021" name="bioRxiv">
        <title>Chromosome-scale and haplotype-resolved genome assembly of a tetraploid potato cultivar.</title>
        <authorList>
            <person name="Sun H."/>
            <person name="Jiao W.-B."/>
            <person name="Krause K."/>
            <person name="Campoy J.A."/>
            <person name="Goel M."/>
            <person name="Folz-Donahue K."/>
            <person name="Kukat C."/>
            <person name="Huettel B."/>
            <person name="Schneeberger K."/>
        </authorList>
    </citation>
    <scope>NUCLEOTIDE SEQUENCE [LARGE SCALE GENOMIC DNA]</scope>
    <source>
        <strain evidence="2">SolTubOtavaFocal</strain>
        <tissue evidence="2">Leaves</tissue>
    </source>
</reference>
<dbReference type="SUPFAM" id="SSF52540">
    <property type="entry name" value="P-loop containing nucleoside triphosphate hydrolases"/>
    <property type="match status" value="1"/>
</dbReference>
<dbReference type="InterPro" id="IPR002182">
    <property type="entry name" value="NB-ARC"/>
</dbReference>
<dbReference type="InterPro" id="IPR027417">
    <property type="entry name" value="P-loop_NTPase"/>
</dbReference>
<organism evidence="2 3">
    <name type="scientific">Solanum tuberosum</name>
    <name type="common">Potato</name>
    <dbReference type="NCBI Taxonomy" id="4113"/>
    <lineage>
        <taxon>Eukaryota</taxon>
        <taxon>Viridiplantae</taxon>
        <taxon>Streptophyta</taxon>
        <taxon>Embryophyta</taxon>
        <taxon>Tracheophyta</taxon>
        <taxon>Spermatophyta</taxon>
        <taxon>Magnoliopsida</taxon>
        <taxon>eudicotyledons</taxon>
        <taxon>Gunneridae</taxon>
        <taxon>Pentapetalae</taxon>
        <taxon>asterids</taxon>
        <taxon>lamiids</taxon>
        <taxon>Solanales</taxon>
        <taxon>Solanaceae</taxon>
        <taxon>Solanoideae</taxon>
        <taxon>Solaneae</taxon>
        <taxon>Solanum</taxon>
    </lineage>
</organism>
<sequence length="122" mass="13533">MVNKWKDVEAHNLAFTSTTSQHVVEPIVGHKNEFEMMQDQLVRGASELEVVSIVGMGGIGKTTLASKIYNDSFIMSHFDVRAKATVSQEHCVRNLLFTLLSCISVKTDESDDECQEDGQLAD</sequence>
<comment type="caution">
    <text evidence="2">The sequence shown here is derived from an EMBL/GenBank/DDBJ whole genome shotgun (WGS) entry which is preliminary data.</text>
</comment>
<evidence type="ECO:0000313" key="2">
    <source>
        <dbReference type="EMBL" id="KAH0774143.1"/>
    </source>
</evidence>
<gene>
    <name evidence="2" type="ORF">KY290_011280</name>
</gene>
<evidence type="ECO:0000259" key="1">
    <source>
        <dbReference type="Pfam" id="PF00931"/>
    </source>
</evidence>
<evidence type="ECO:0000313" key="3">
    <source>
        <dbReference type="Proteomes" id="UP000826656"/>
    </source>
</evidence>
<proteinExistence type="predicted"/>
<accession>A0ABQ7W080</accession>
<dbReference type="Proteomes" id="UP000826656">
    <property type="component" value="Unassembled WGS sequence"/>
</dbReference>
<dbReference type="Pfam" id="PF00931">
    <property type="entry name" value="NB-ARC"/>
    <property type="match status" value="1"/>
</dbReference>
<name>A0ABQ7W080_SOLTU</name>
<dbReference type="EMBL" id="JAIVGD010000005">
    <property type="protein sequence ID" value="KAH0774143.1"/>
    <property type="molecule type" value="Genomic_DNA"/>
</dbReference>
<protein>
    <recommendedName>
        <fullName evidence="1">NB-ARC domain-containing protein</fullName>
    </recommendedName>
</protein>
<dbReference type="PANTHER" id="PTHR19338">
    <property type="entry name" value="TRANSLOCASE OF INNER MITOCHONDRIAL MEMBRANE 13 HOMOLOG"/>
    <property type="match status" value="1"/>
</dbReference>
<feature type="domain" description="NB-ARC" evidence="1">
    <location>
        <begin position="32"/>
        <end position="112"/>
    </location>
</feature>
<dbReference type="PANTHER" id="PTHR19338:SF73">
    <property type="entry name" value="DISEASE RESISTANCE PROTEIN RGA2-LIKE"/>
    <property type="match status" value="1"/>
</dbReference>
<keyword evidence="3" id="KW-1185">Reference proteome</keyword>
<dbReference type="Gene3D" id="3.40.50.300">
    <property type="entry name" value="P-loop containing nucleotide triphosphate hydrolases"/>
    <property type="match status" value="1"/>
</dbReference>